<reference evidence="2 3" key="2">
    <citation type="journal article" date="2013" name="Genome Announc.">
        <title>Genome Sequence of Growth-Improving Paenibacillus mucilaginosus Strain KNP414.</title>
        <authorList>
            <person name="Lu J.J."/>
            <person name="Wang J.F."/>
            <person name="Hu X.F."/>
        </authorList>
    </citation>
    <scope>NUCLEOTIDE SEQUENCE [LARGE SCALE GENOMIC DNA]</scope>
    <source>
        <strain evidence="2 3">KNP414</strain>
    </source>
</reference>
<evidence type="ECO:0000313" key="3">
    <source>
        <dbReference type="Proteomes" id="UP000006620"/>
    </source>
</evidence>
<feature type="transmembrane region" description="Helical" evidence="1">
    <location>
        <begin position="47"/>
        <end position="65"/>
    </location>
</feature>
<feature type="transmembrane region" description="Helical" evidence="1">
    <location>
        <begin position="72"/>
        <end position="96"/>
    </location>
</feature>
<accession>F8FCQ2</accession>
<dbReference type="Proteomes" id="UP000006620">
    <property type="component" value="Chromosome"/>
</dbReference>
<dbReference type="InterPro" id="IPR014509">
    <property type="entry name" value="YjdF-like"/>
</dbReference>
<dbReference type="Pfam" id="PF09997">
    <property type="entry name" value="DUF2238"/>
    <property type="match status" value="1"/>
</dbReference>
<dbReference type="HOGENOM" id="CLU_087528_2_0_9"/>
<sequence length="221" mass="23977">MRMTKGRDSIIDSEYEGASPPFVLRLAGAYTAFWLWMAYAPHHRSDWLLENLLVFACLGLLAGTYRKLPLTAASYVQLALFLSLHAYGAGISYGATPLDPWLQAVFGGGRLPYDRLVHLAYGLLLACPAAEVLARTMGLRPAAARVGAVVLILATGAFYELIEMWVAAAVAPELGTLFIGTQGDPWDTQRDMELELYGSAAAVLVSACLTRFPRRPRLSAG</sequence>
<organism evidence="2 3">
    <name type="scientific">Paenibacillus mucilaginosus (strain KNP414)</name>
    <dbReference type="NCBI Taxonomy" id="1036673"/>
    <lineage>
        <taxon>Bacteria</taxon>
        <taxon>Bacillati</taxon>
        <taxon>Bacillota</taxon>
        <taxon>Bacilli</taxon>
        <taxon>Bacillales</taxon>
        <taxon>Paenibacillaceae</taxon>
        <taxon>Paenibacillus</taxon>
    </lineage>
</organism>
<keyword evidence="1" id="KW-0472">Membrane</keyword>
<dbReference type="AlphaFoldDB" id="F8FCQ2"/>
<dbReference type="EMBL" id="CP002869">
    <property type="protein sequence ID" value="AEI46143.1"/>
    <property type="molecule type" value="Genomic_DNA"/>
</dbReference>
<feature type="transmembrane region" description="Helical" evidence="1">
    <location>
        <begin position="116"/>
        <end position="134"/>
    </location>
</feature>
<keyword evidence="1" id="KW-1133">Transmembrane helix</keyword>
<name>F8FCQ2_PAEMK</name>
<evidence type="ECO:0008006" key="4">
    <source>
        <dbReference type="Google" id="ProtNLM"/>
    </source>
</evidence>
<feature type="transmembrane region" description="Helical" evidence="1">
    <location>
        <begin position="146"/>
        <end position="168"/>
    </location>
</feature>
<keyword evidence="1" id="KW-0812">Transmembrane</keyword>
<protein>
    <recommendedName>
        <fullName evidence="4">Integral membrane protein</fullName>
    </recommendedName>
</protein>
<feature type="transmembrane region" description="Helical" evidence="1">
    <location>
        <begin position="21"/>
        <end position="41"/>
    </location>
</feature>
<dbReference type="KEGG" id="pms:KNP414_07657"/>
<proteinExistence type="predicted"/>
<reference evidence="3" key="1">
    <citation type="submission" date="2011-06" db="EMBL/GenBank/DDBJ databases">
        <title>Complete genome sequence of Paenibacillus mucilaginosus KNP414.</title>
        <authorList>
            <person name="Wang J."/>
            <person name="Hu S."/>
            <person name="Hu X."/>
            <person name="Zhang B."/>
            <person name="Dong D."/>
            <person name="Zhang S."/>
            <person name="Zhao K."/>
            <person name="Wu D."/>
        </authorList>
    </citation>
    <scope>NUCLEOTIDE SEQUENCE [LARGE SCALE GENOMIC DNA]</scope>
    <source>
        <strain evidence="3">KNP414</strain>
    </source>
</reference>
<evidence type="ECO:0000256" key="1">
    <source>
        <dbReference type="SAM" id="Phobius"/>
    </source>
</evidence>
<dbReference type="RefSeq" id="WP_013921290.1">
    <property type="nucleotide sequence ID" value="NC_015690.1"/>
</dbReference>
<dbReference type="PATRIC" id="fig|1036673.3.peg.7138"/>
<gene>
    <name evidence="2" type="ordered locus">KNP414_07657</name>
</gene>
<evidence type="ECO:0000313" key="2">
    <source>
        <dbReference type="EMBL" id="AEI46143.1"/>
    </source>
</evidence>